<keyword evidence="2" id="KW-1185">Reference proteome</keyword>
<sequence length="92" mass="10300">MLRMLTVVACGTRTVVDAVFGAYGVGETTYAPTLLRCLKPDMLLLADRNFAVTARGKIASTHAELLIRCKDARVLPRSRRWRTGRGWHGWAR</sequence>
<protein>
    <submittedName>
        <fullName evidence="1">Uncharacterized protein</fullName>
    </submittedName>
</protein>
<reference evidence="1 2" key="1">
    <citation type="journal article" date="2019" name="Emerg. Microbes Infect.">
        <title>Comprehensive subspecies identification of 175 nontuberculous mycobacteria species based on 7547 genomic profiles.</title>
        <authorList>
            <person name="Matsumoto Y."/>
            <person name="Kinjo T."/>
            <person name="Motooka D."/>
            <person name="Nabeya D."/>
            <person name="Jung N."/>
            <person name="Uechi K."/>
            <person name="Horii T."/>
            <person name="Iida T."/>
            <person name="Fujita J."/>
            <person name="Nakamura S."/>
        </authorList>
    </citation>
    <scope>NUCLEOTIDE SEQUENCE [LARGE SCALE GENOMIC DNA]</scope>
    <source>
        <strain evidence="1 2">JCM 12272</strain>
    </source>
</reference>
<evidence type="ECO:0000313" key="2">
    <source>
        <dbReference type="Proteomes" id="UP000466906"/>
    </source>
</evidence>
<organism evidence="1 2">
    <name type="scientific">Mycolicibacterium alvei</name>
    <dbReference type="NCBI Taxonomy" id="67081"/>
    <lineage>
        <taxon>Bacteria</taxon>
        <taxon>Bacillati</taxon>
        <taxon>Actinomycetota</taxon>
        <taxon>Actinomycetes</taxon>
        <taxon>Mycobacteriales</taxon>
        <taxon>Mycobacteriaceae</taxon>
        <taxon>Mycolicibacterium</taxon>
    </lineage>
</organism>
<dbReference type="AlphaFoldDB" id="A0A6N4UIB6"/>
<proteinExistence type="predicted"/>
<dbReference type="Proteomes" id="UP000466906">
    <property type="component" value="Chromosome"/>
</dbReference>
<name>A0A6N4UIB6_9MYCO</name>
<accession>A0A6N4UIB6</accession>
<evidence type="ECO:0000313" key="1">
    <source>
        <dbReference type="EMBL" id="BBX24896.1"/>
    </source>
</evidence>
<dbReference type="KEGG" id="malv:MALV_00210"/>
<dbReference type="EMBL" id="AP022565">
    <property type="protein sequence ID" value="BBX24896.1"/>
    <property type="molecule type" value="Genomic_DNA"/>
</dbReference>
<gene>
    <name evidence="1" type="ORF">MALV_00210</name>
</gene>